<evidence type="ECO:0000313" key="3">
    <source>
        <dbReference type="Proteomes" id="UP000588098"/>
    </source>
</evidence>
<dbReference type="Gene3D" id="3.40.630.30">
    <property type="match status" value="1"/>
</dbReference>
<dbReference type="GO" id="GO:0016747">
    <property type="term" value="F:acyltransferase activity, transferring groups other than amino-acyl groups"/>
    <property type="evidence" value="ECO:0007669"/>
    <property type="project" value="InterPro"/>
</dbReference>
<name>A0A7W9QBF0_9ACTN</name>
<protein>
    <submittedName>
        <fullName evidence="2">Ribosomal protein S18 acetylase RimI-like enzyme</fullName>
    </submittedName>
</protein>
<comment type="caution">
    <text evidence="2">The sequence shown here is derived from an EMBL/GenBank/DDBJ whole genome shotgun (WGS) entry which is preliminary data.</text>
</comment>
<dbReference type="InterPro" id="IPR016181">
    <property type="entry name" value="Acyl_CoA_acyltransferase"/>
</dbReference>
<accession>A0A7W9QBF0</accession>
<dbReference type="SUPFAM" id="SSF55729">
    <property type="entry name" value="Acyl-CoA N-acyltransferases (Nat)"/>
    <property type="match status" value="1"/>
</dbReference>
<dbReference type="GO" id="GO:0005840">
    <property type="term" value="C:ribosome"/>
    <property type="evidence" value="ECO:0007669"/>
    <property type="project" value="UniProtKB-KW"/>
</dbReference>
<dbReference type="AlphaFoldDB" id="A0A7W9QBF0"/>
<organism evidence="2 3">
    <name type="scientific">Streptomyces zagrosensis</name>
    <dbReference type="NCBI Taxonomy" id="1042984"/>
    <lineage>
        <taxon>Bacteria</taxon>
        <taxon>Bacillati</taxon>
        <taxon>Actinomycetota</taxon>
        <taxon>Actinomycetes</taxon>
        <taxon>Kitasatosporales</taxon>
        <taxon>Streptomycetaceae</taxon>
        <taxon>Streptomyces</taxon>
    </lineage>
</organism>
<gene>
    <name evidence="2" type="ORF">FHS42_004164</name>
</gene>
<dbReference type="PROSITE" id="PS51186">
    <property type="entry name" value="GNAT"/>
    <property type="match status" value="1"/>
</dbReference>
<proteinExistence type="predicted"/>
<keyword evidence="2" id="KW-0687">Ribonucleoprotein</keyword>
<keyword evidence="3" id="KW-1185">Reference proteome</keyword>
<dbReference type="Pfam" id="PF13673">
    <property type="entry name" value="Acetyltransf_10"/>
    <property type="match status" value="1"/>
</dbReference>
<keyword evidence="2" id="KW-0689">Ribosomal protein</keyword>
<evidence type="ECO:0000313" key="2">
    <source>
        <dbReference type="EMBL" id="MBB5937085.1"/>
    </source>
</evidence>
<sequence>MDVKRYSHADAVNIREMILDMHDAAYRDESDTFHSRERFSEFFDHWSSKVEWSCVVGFVDSSPVGFAYGSSFDSGGWWQGSERPGTVGPDATVFGLSDLTVVQSWRKTGVSARLHDAVINSRGSDVATLLVDTEHTKVSALYERWGYEKVGEQKPFEDSPIFAIMVKRLRP</sequence>
<dbReference type="RefSeq" id="WP_184573773.1">
    <property type="nucleotide sequence ID" value="NZ_JACHJL010000010.1"/>
</dbReference>
<reference evidence="2 3" key="1">
    <citation type="submission" date="2020-08" db="EMBL/GenBank/DDBJ databases">
        <title>Genomic Encyclopedia of Type Strains, Phase III (KMG-III): the genomes of soil and plant-associated and newly described type strains.</title>
        <authorList>
            <person name="Whitman W."/>
        </authorList>
    </citation>
    <scope>NUCLEOTIDE SEQUENCE [LARGE SCALE GENOMIC DNA]</scope>
    <source>
        <strain evidence="2 3">CECT 8305</strain>
    </source>
</reference>
<feature type="domain" description="N-acetyltransferase" evidence="1">
    <location>
        <begin position="12"/>
        <end position="170"/>
    </location>
</feature>
<evidence type="ECO:0000259" key="1">
    <source>
        <dbReference type="PROSITE" id="PS51186"/>
    </source>
</evidence>
<dbReference type="InterPro" id="IPR000182">
    <property type="entry name" value="GNAT_dom"/>
</dbReference>
<dbReference type="Proteomes" id="UP000588098">
    <property type="component" value="Unassembled WGS sequence"/>
</dbReference>
<dbReference type="EMBL" id="JACHJL010000010">
    <property type="protein sequence ID" value="MBB5937085.1"/>
    <property type="molecule type" value="Genomic_DNA"/>
</dbReference>